<dbReference type="KEGG" id="ail:FLP10_03220"/>
<dbReference type="PANTHER" id="PTHR12526">
    <property type="entry name" value="GLYCOSYLTRANSFERASE"/>
    <property type="match status" value="1"/>
</dbReference>
<gene>
    <name evidence="1" type="ORF">FLP10_03220</name>
</gene>
<keyword evidence="1" id="KW-0808">Transferase</keyword>
<dbReference type="CDD" id="cd03801">
    <property type="entry name" value="GT4_PimA-like"/>
    <property type="match status" value="1"/>
</dbReference>
<dbReference type="AlphaFoldDB" id="A0A5C1YDP1"/>
<dbReference type="OrthoDB" id="5142720at2"/>
<name>A0A5C1YDP1_9MICO</name>
<dbReference type="Proteomes" id="UP000324678">
    <property type="component" value="Chromosome"/>
</dbReference>
<evidence type="ECO:0000313" key="1">
    <source>
        <dbReference type="EMBL" id="QEO13535.1"/>
    </source>
</evidence>
<dbReference type="RefSeq" id="WP_149159558.1">
    <property type="nucleotide sequence ID" value="NZ_CP043505.1"/>
</dbReference>
<keyword evidence="2" id="KW-1185">Reference proteome</keyword>
<reference evidence="1 2" key="1">
    <citation type="submission" date="2019-09" db="EMBL/GenBank/DDBJ databases">
        <title>Genome sequencing of strain KACC 19306.</title>
        <authorList>
            <person name="Heo J."/>
            <person name="Kim S.-J."/>
            <person name="Kim J.-S."/>
            <person name="Hong S.-B."/>
            <person name="Kwon S.-W."/>
        </authorList>
    </citation>
    <scope>NUCLEOTIDE SEQUENCE [LARGE SCALE GENOMIC DNA]</scope>
    <source>
        <strain evidence="1 2">KACC 19306</strain>
    </source>
</reference>
<dbReference type="PANTHER" id="PTHR12526:SF600">
    <property type="entry name" value="GLYCOSYL TRANSFERASE GROUP 1"/>
    <property type="match status" value="1"/>
</dbReference>
<sequence length="415" mass="44755">MREASAENGSSAPRHLISISKYVPYRGIPHAGGQYLVQHFRALERRYGIDLIAPSTPLNRDALTRPSAFGGRVELLAGRGPLRHGRLKLAADLHSVIRGSAATADFTAEFRRDRRLAGILADARLVEFQWSEMGSLSPLLRRLAPRAAQVLVAHDVITQRWRRRALESRSPAVRSAYSAAASRSAVRERRSLEAVDRVLVFSEKDAEIALNLAPGASVEVVPPGLADVVEVDPGVARDADAPPTVLFTGAMNRADNHEGVSWLLHGVWPAVVEAVPSARLVVAGANPPANLVEQAAAMPSVTLTGYVESLEPYYAGADVMAVPLFTGAGVKFKTIDAMLRGIPVVTTSVGAEGLGGPEHYAAVTEDPQRFARAIIDELRRPDADRAARTREWASSRFGFEAFAERLLGVYEEVAA</sequence>
<evidence type="ECO:0000313" key="2">
    <source>
        <dbReference type="Proteomes" id="UP000324678"/>
    </source>
</evidence>
<organism evidence="1 2">
    <name type="scientific">Agromyces intestinalis</name>
    <dbReference type="NCBI Taxonomy" id="2592652"/>
    <lineage>
        <taxon>Bacteria</taxon>
        <taxon>Bacillati</taxon>
        <taxon>Actinomycetota</taxon>
        <taxon>Actinomycetes</taxon>
        <taxon>Micrococcales</taxon>
        <taxon>Microbacteriaceae</taxon>
        <taxon>Agromyces</taxon>
    </lineage>
</organism>
<dbReference type="Gene3D" id="3.40.50.2000">
    <property type="entry name" value="Glycogen Phosphorylase B"/>
    <property type="match status" value="2"/>
</dbReference>
<accession>A0A5C1YDP1</accession>
<dbReference type="GO" id="GO:0016757">
    <property type="term" value="F:glycosyltransferase activity"/>
    <property type="evidence" value="ECO:0007669"/>
    <property type="project" value="TreeGrafter"/>
</dbReference>
<protein>
    <submittedName>
        <fullName evidence="1">Glycosyltransferase</fullName>
    </submittedName>
</protein>
<dbReference type="Pfam" id="PF13692">
    <property type="entry name" value="Glyco_trans_1_4"/>
    <property type="match status" value="1"/>
</dbReference>
<dbReference type="EMBL" id="CP043505">
    <property type="protein sequence ID" value="QEO13535.1"/>
    <property type="molecule type" value="Genomic_DNA"/>
</dbReference>
<proteinExistence type="predicted"/>
<dbReference type="SUPFAM" id="SSF53756">
    <property type="entry name" value="UDP-Glycosyltransferase/glycogen phosphorylase"/>
    <property type="match status" value="1"/>
</dbReference>